<dbReference type="InterPro" id="IPR015943">
    <property type="entry name" value="WD40/YVTN_repeat-like_dom_sf"/>
</dbReference>
<dbReference type="AlphaFoldDB" id="A0A7C9VQF8"/>
<comment type="caution">
    <text evidence="4">The sequence shown here is derived from an EMBL/GenBank/DDBJ whole genome shotgun (WGS) entry which is preliminary data.</text>
</comment>
<dbReference type="SUPFAM" id="SSF50969">
    <property type="entry name" value="YVTN repeat-like/Quinoprotein amine dehydrogenase"/>
    <property type="match status" value="1"/>
</dbReference>
<dbReference type="Proteomes" id="UP000481360">
    <property type="component" value="Unassembled WGS sequence"/>
</dbReference>
<dbReference type="PROSITE" id="PS50093">
    <property type="entry name" value="PKD"/>
    <property type="match status" value="2"/>
</dbReference>
<feature type="region of interest" description="Disordered" evidence="1">
    <location>
        <begin position="357"/>
        <end position="404"/>
    </location>
</feature>
<dbReference type="Pfam" id="PF13540">
    <property type="entry name" value="RCC1_2"/>
    <property type="match status" value="5"/>
</dbReference>
<dbReference type="PROSITE" id="PS00626">
    <property type="entry name" value="RCC1_2"/>
    <property type="match status" value="2"/>
</dbReference>
<dbReference type="InterPro" id="IPR000601">
    <property type="entry name" value="PKD_dom"/>
</dbReference>
<dbReference type="InterPro" id="IPR022409">
    <property type="entry name" value="PKD/Chitinase_dom"/>
</dbReference>
<evidence type="ECO:0000313" key="4">
    <source>
        <dbReference type="EMBL" id="NGY60412.1"/>
    </source>
</evidence>
<evidence type="ECO:0000256" key="2">
    <source>
        <dbReference type="SAM" id="SignalP"/>
    </source>
</evidence>
<evidence type="ECO:0000256" key="1">
    <source>
        <dbReference type="SAM" id="MobiDB-lite"/>
    </source>
</evidence>
<protein>
    <recommendedName>
        <fullName evidence="3">PKD domain-containing protein</fullName>
    </recommendedName>
</protein>
<dbReference type="RefSeq" id="WP_166046453.1">
    <property type="nucleotide sequence ID" value="NZ_JAAMPJ010000004.1"/>
</dbReference>
<evidence type="ECO:0000259" key="3">
    <source>
        <dbReference type="PROSITE" id="PS50093"/>
    </source>
</evidence>
<dbReference type="SUPFAM" id="SSF50985">
    <property type="entry name" value="RCC1/BLIP-II"/>
    <property type="match status" value="1"/>
</dbReference>
<feature type="signal peptide" evidence="2">
    <location>
        <begin position="1"/>
        <end position="19"/>
    </location>
</feature>
<accession>A0A7C9VQF8</accession>
<dbReference type="SUPFAM" id="SSF49299">
    <property type="entry name" value="PKD domain"/>
    <property type="match status" value="2"/>
</dbReference>
<name>A0A7C9VQF8_9PSEU</name>
<dbReference type="InterPro" id="IPR011044">
    <property type="entry name" value="Quino_amine_DH_bsu"/>
</dbReference>
<dbReference type="EMBL" id="JAAMPJ010000004">
    <property type="protein sequence ID" value="NGY60412.1"/>
    <property type="molecule type" value="Genomic_DNA"/>
</dbReference>
<dbReference type="PANTHER" id="PTHR45982">
    <property type="entry name" value="REGULATOR OF CHROMOSOME CONDENSATION"/>
    <property type="match status" value="1"/>
</dbReference>
<feature type="domain" description="PKD" evidence="3">
    <location>
        <begin position="445"/>
        <end position="490"/>
    </location>
</feature>
<sequence>MARKTLAVAATAAAVLVVAGPGYDAARVRLHSGAVWLASVHTGQATLVDGPTAEVKARVPVAEPGTALSVVQQDDAAYALNQRTGQLSRIDTAAEKVSRPVSLLPPSDGLTLKAGPDALHLIDVHSGVIASADRKTLARRGEPQRLAERIRPGNVVADVRGRVWAVDDETGDLVSLAGNERRQSSGAGRNARLVITENQPAVVDPERGTVELRSPESGAVVRTVRVDLRADDTVAVSGSEDRSRVLVVNSTRGELITCTFDTGTCAEPVHVSAPGADLGSPVEIDNHAIVPDYSTGEATVIDLGTARIVSRRDLFSRPTRFELLTHDGIVFFNDPNGNAAGVLDLTGEVRTTVKYGEGSVEGDAPPTPDPRAQTVQEPEADRRGRKPEWGTGRNPVQPAGNNLTPQLPASAAFISVSPDNHGVVGELFELTIVFRTPVGPWGTDWSLGDGSRGYDTTTRHTWQQPGVFTVRALATFGSGAKVLVETVVTVDPPEAPPRVTAIDVQRPKPVIGESVHFSADSNVRPDSWAWTVAKTGSAAPEATARTAEFDHAFTTAGTYAVTLTITKGTRTATSSRQFTVAQGAVKAWGRNSEAQATVPPSASGGVVAIDGGDVHALALKSDGSVIAWGANDSGQTDVPAEAGRDVIAVSAGRAHSLALKKNGSVLAWGLNDDRQSFVPSSARQGVVAIAAGGNHSLALKEDGSVIGWGADDFGQTSIPREARSGVIAIAVGDEHSIALKSDGSVVFWGELSGGGPRVPPEATSGVVAIAAGDYHSLALKADGTIIGWGHSRSDVLSIPEEAMSDVVTVSTGTHALALKSDGSVISWGLSREGVSNVPPEYSSGVLAVATGVFFSMVLM</sequence>
<dbReference type="PROSITE" id="PS50012">
    <property type="entry name" value="RCC1_3"/>
    <property type="match status" value="5"/>
</dbReference>
<dbReference type="InterPro" id="IPR051553">
    <property type="entry name" value="Ran_GTPase-activating"/>
</dbReference>
<dbReference type="InterPro" id="IPR035986">
    <property type="entry name" value="PKD_dom_sf"/>
</dbReference>
<dbReference type="GO" id="GO:0005737">
    <property type="term" value="C:cytoplasm"/>
    <property type="evidence" value="ECO:0007669"/>
    <property type="project" value="TreeGrafter"/>
</dbReference>
<dbReference type="Gene3D" id="2.130.10.30">
    <property type="entry name" value="Regulator of chromosome condensation 1/beta-lactamase-inhibitor protein II"/>
    <property type="match status" value="2"/>
</dbReference>
<dbReference type="InterPro" id="IPR009091">
    <property type="entry name" value="RCC1/BLIP-II"/>
</dbReference>
<dbReference type="Pfam" id="PF18911">
    <property type="entry name" value="PKD_4"/>
    <property type="match status" value="1"/>
</dbReference>
<proteinExistence type="predicted"/>
<organism evidence="4 5">
    <name type="scientific">Lentzea alba</name>
    <dbReference type="NCBI Taxonomy" id="2714351"/>
    <lineage>
        <taxon>Bacteria</taxon>
        <taxon>Bacillati</taxon>
        <taxon>Actinomycetota</taxon>
        <taxon>Actinomycetes</taxon>
        <taxon>Pseudonocardiales</taxon>
        <taxon>Pseudonocardiaceae</taxon>
        <taxon>Lentzea</taxon>
    </lineage>
</organism>
<keyword evidence="5" id="KW-1185">Reference proteome</keyword>
<keyword evidence="2" id="KW-0732">Signal</keyword>
<feature type="compositionally biased region" description="Basic and acidic residues" evidence="1">
    <location>
        <begin position="379"/>
        <end position="388"/>
    </location>
</feature>
<dbReference type="GO" id="GO:0005085">
    <property type="term" value="F:guanyl-nucleotide exchange factor activity"/>
    <property type="evidence" value="ECO:0007669"/>
    <property type="project" value="TreeGrafter"/>
</dbReference>
<dbReference type="InterPro" id="IPR000408">
    <property type="entry name" value="Reg_chr_condens"/>
</dbReference>
<dbReference type="SMART" id="SM00089">
    <property type="entry name" value="PKD"/>
    <property type="match status" value="2"/>
</dbReference>
<dbReference type="PANTHER" id="PTHR45982:SF1">
    <property type="entry name" value="REGULATOR OF CHROMOSOME CONDENSATION"/>
    <property type="match status" value="1"/>
</dbReference>
<feature type="chain" id="PRO_5039556150" description="PKD domain-containing protein" evidence="2">
    <location>
        <begin position="20"/>
        <end position="859"/>
    </location>
</feature>
<dbReference type="CDD" id="cd00146">
    <property type="entry name" value="PKD"/>
    <property type="match status" value="1"/>
</dbReference>
<evidence type="ECO:0000313" key="5">
    <source>
        <dbReference type="Proteomes" id="UP000481360"/>
    </source>
</evidence>
<dbReference type="Gene3D" id="2.130.10.10">
    <property type="entry name" value="YVTN repeat-like/Quinoprotein amine dehydrogenase"/>
    <property type="match status" value="2"/>
</dbReference>
<feature type="domain" description="PKD" evidence="3">
    <location>
        <begin position="512"/>
        <end position="580"/>
    </location>
</feature>
<gene>
    <name evidence="4" type="ORF">G7043_15900</name>
</gene>
<reference evidence="4 5" key="1">
    <citation type="submission" date="2020-03" db="EMBL/GenBank/DDBJ databases">
        <title>Isolation and identification of active actinomycetes.</title>
        <authorList>
            <person name="Sun X."/>
        </authorList>
    </citation>
    <scope>NUCLEOTIDE SEQUENCE [LARGE SCALE GENOMIC DNA]</scope>
    <source>
        <strain evidence="4 5">NEAU-D13</strain>
    </source>
</reference>